<dbReference type="AlphaFoldDB" id="A0A2S6NDD4"/>
<dbReference type="GO" id="GO:0051073">
    <property type="term" value="F:adenosylcobinamide-GDP ribazoletransferase activity"/>
    <property type="evidence" value="ECO:0007669"/>
    <property type="project" value="UniProtKB-UniRule"/>
</dbReference>
<sequence>MKGCAPFFQTVQFMTVLPAPMSPRFDQDWIRAAGRYFPLVGSLIGATGAGVLLCAHKIWPGAIAAMLAVATTVIMTGALHEDGLADTADGLFGGRNRTQRLAIFKDSRLGTYGAVALCLTFGLRVAALASAPPMVGAAALIAAHGLARASLLVVMAFLPYGGDIATARTVYPERKFSAATMVLAGVMAVLAFAWLAAIAPAAAALGLTLAGSLAIAPPLAAWRLIGGYTGDILGATEQMVEVGVLLGAAGLL</sequence>
<feature type="transmembrane region" description="Helical" evidence="19">
    <location>
        <begin position="178"/>
        <end position="197"/>
    </location>
</feature>
<keyword evidence="10 19" id="KW-0812">Transmembrane</keyword>
<keyword evidence="9 19" id="KW-0808">Transferase</keyword>
<evidence type="ECO:0000256" key="2">
    <source>
        <dbReference type="ARBA" id="ARBA00004651"/>
    </source>
</evidence>
<organism evidence="20 21">
    <name type="scientific">Rhodoblastus sphagnicola</name>
    <dbReference type="NCBI Taxonomy" id="333368"/>
    <lineage>
        <taxon>Bacteria</taxon>
        <taxon>Pseudomonadati</taxon>
        <taxon>Pseudomonadota</taxon>
        <taxon>Alphaproteobacteria</taxon>
        <taxon>Hyphomicrobiales</taxon>
        <taxon>Rhodoblastaceae</taxon>
        <taxon>Rhodoblastus</taxon>
    </lineage>
</organism>
<keyword evidence="8 19" id="KW-0169">Cobalamin biosynthesis</keyword>
<evidence type="ECO:0000256" key="12">
    <source>
        <dbReference type="ARBA" id="ARBA00022989"/>
    </source>
</evidence>
<comment type="subcellular location">
    <subcellularLocation>
        <location evidence="2 19">Cell membrane</location>
        <topology evidence="2 19">Multi-pass membrane protein</topology>
    </subcellularLocation>
</comment>
<dbReference type="GO" id="GO:0005886">
    <property type="term" value="C:plasma membrane"/>
    <property type="evidence" value="ECO:0007669"/>
    <property type="project" value="UniProtKB-SubCell"/>
</dbReference>
<dbReference type="EMBL" id="NHSJ01000037">
    <property type="protein sequence ID" value="PPQ32632.1"/>
    <property type="molecule type" value="Genomic_DNA"/>
</dbReference>
<dbReference type="OrthoDB" id="9794626at2"/>
<protein>
    <recommendedName>
        <fullName evidence="6 19">Adenosylcobinamide-GDP ribazoletransferase</fullName>
        <ecNumber evidence="5 19">2.7.8.26</ecNumber>
    </recommendedName>
    <alternativeName>
        <fullName evidence="16 19">Cobalamin synthase</fullName>
    </alternativeName>
    <alternativeName>
        <fullName evidence="15 19">Cobalamin-5'-phosphate synthase</fullName>
    </alternativeName>
</protein>
<evidence type="ECO:0000256" key="5">
    <source>
        <dbReference type="ARBA" id="ARBA00013200"/>
    </source>
</evidence>
<dbReference type="UniPathway" id="UPA00148">
    <property type="reaction ID" value="UER00238"/>
</dbReference>
<evidence type="ECO:0000256" key="13">
    <source>
        <dbReference type="ARBA" id="ARBA00023136"/>
    </source>
</evidence>
<evidence type="ECO:0000256" key="3">
    <source>
        <dbReference type="ARBA" id="ARBA00004663"/>
    </source>
</evidence>
<evidence type="ECO:0000256" key="16">
    <source>
        <dbReference type="ARBA" id="ARBA00032853"/>
    </source>
</evidence>
<evidence type="ECO:0000256" key="8">
    <source>
        <dbReference type="ARBA" id="ARBA00022573"/>
    </source>
</evidence>
<keyword evidence="13 19" id="KW-0472">Membrane</keyword>
<dbReference type="HAMAP" id="MF_00719">
    <property type="entry name" value="CobS"/>
    <property type="match status" value="1"/>
</dbReference>
<accession>A0A2S6NDD4</accession>
<keyword evidence="21" id="KW-1185">Reference proteome</keyword>
<keyword evidence="12 19" id="KW-1133">Transmembrane helix</keyword>
<feature type="transmembrane region" description="Helical" evidence="19">
    <location>
        <begin position="33"/>
        <end position="52"/>
    </location>
</feature>
<feature type="transmembrane region" description="Helical" evidence="19">
    <location>
        <begin position="203"/>
        <end position="225"/>
    </location>
</feature>
<feature type="transmembrane region" description="Helical" evidence="19">
    <location>
        <begin position="135"/>
        <end position="158"/>
    </location>
</feature>
<evidence type="ECO:0000313" key="21">
    <source>
        <dbReference type="Proteomes" id="UP000239089"/>
    </source>
</evidence>
<evidence type="ECO:0000256" key="19">
    <source>
        <dbReference type="HAMAP-Rule" id="MF_00719"/>
    </source>
</evidence>
<dbReference type="GO" id="GO:0008818">
    <property type="term" value="F:cobalamin 5'-phosphate synthase activity"/>
    <property type="evidence" value="ECO:0007669"/>
    <property type="project" value="UniProtKB-UniRule"/>
</dbReference>
<dbReference type="GO" id="GO:0009236">
    <property type="term" value="P:cobalamin biosynthetic process"/>
    <property type="evidence" value="ECO:0007669"/>
    <property type="project" value="UniProtKB-UniRule"/>
</dbReference>
<evidence type="ECO:0000256" key="18">
    <source>
        <dbReference type="ARBA" id="ARBA00049504"/>
    </source>
</evidence>
<evidence type="ECO:0000256" key="1">
    <source>
        <dbReference type="ARBA" id="ARBA00001946"/>
    </source>
</evidence>
<dbReference type="Proteomes" id="UP000239089">
    <property type="component" value="Unassembled WGS sequence"/>
</dbReference>
<feature type="transmembrane region" description="Helical" evidence="19">
    <location>
        <begin position="109"/>
        <end position="129"/>
    </location>
</feature>
<comment type="cofactor">
    <cofactor evidence="1 19">
        <name>Mg(2+)</name>
        <dbReference type="ChEBI" id="CHEBI:18420"/>
    </cofactor>
</comment>
<keyword evidence="11 19" id="KW-0460">Magnesium</keyword>
<name>A0A2S6NDD4_9HYPH</name>
<gene>
    <name evidence="19" type="primary">cobS</name>
    <name evidence="20" type="ORF">CCR94_04710</name>
</gene>
<dbReference type="PANTHER" id="PTHR34148:SF1">
    <property type="entry name" value="ADENOSYLCOBINAMIDE-GDP RIBAZOLETRANSFERASE"/>
    <property type="match status" value="1"/>
</dbReference>
<dbReference type="NCBIfam" id="TIGR00317">
    <property type="entry name" value="cobS"/>
    <property type="match status" value="1"/>
</dbReference>
<comment type="catalytic activity">
    <reaction evidence="18 19">
        <text>alpha-ribazole 5'-phosphate + adenosylcob(III)inamide-GDP = adenosylcob(III)alamin 5'-phosphate + GMP + H(+)</text>
        <dbReference type="Rhea" id="RHEA:23560"/>
        <dbReference type="ChEBI" id="CHEBI:15378"/>
        <dbReference type="ChEBI" id="CHEBI:57918"/>
        <dbReference type="ChEBI" id="CHEBI:58115"/>
        <dbReference type="ChEBI" id="CHEBI:60487"/>
        <dbReference type="ChEBI" id="CHEBI:60493"/>
        <dbReference type="EC" id="2.7.8.26"/>
    </reaction>
</comment>
<feature type="transmembrane region" description="Helical" evidence="19">
    <location>
        <begin position="58"/>
        <end position="79"/>
    </location>
</feature>
<evidence type="ECO:0000256" key="17">
    <source>
        <dbReference type="ARBA" id="ARBA00048623"/>
    </source>
</evidence>
<comment type="caution">
    <text evidence="20">The sequence shown here is derived from an EMBL/GenBank/DDBJ whole genome shotgun (WGS) entry which is preliminary data.</text>
</comment>
<proteinExistence type="inferred from homology"/>
<evidence type="ECO:0000256" key="9">
    <source>
        <dbReference type="ARBA" id="ARBA00022679"/>
    </source>
</evidence>
<dbReference type="PANTHER" id="PTHR34148">
    <property type="entry name" value="ADENOSYLCOBINAMIDE-GDP RIBAZOLETRANSFERASE"/>
    <property type="match status" value="1"/>
</dbReference>
<evidence type="ECO:0000256" key="14">
    <source>
        <dbReference type="ARBA" id="ARBA00025228"/>
    </source>
</evidence>
<evidence type="ECO:0000256" key="6">
    <source>
        <dbReference type="ARBA" id="ARBA00015850"/>
    </source>
</evidence>
<dbReference type="InterPro" id="IPR003805">
    <property type="entry name" value="CobS"/>
</dbReference>
<evidence type="ECO:0000256" key="7">
    <source>
        <dbReference type="ARBA" id="ARBA00022475"/>
    </source>
</evidence>
<comment type="function">
    <text evidence="14 19">Joins adenosylcobinamide-GDP and alpha-ribazole to generate adenosylcobalamin (Ado-cobalamin). Also synthesizes adenosylcobalamin 5'-phosphate from adenosylcobinamide-GDP and alpha-ribazole 5'-phosphate.</text>
</comment>
<comment type="pathway">
    <text evidence="3 19">Cofactor biosynthesis; adenosylcobalamin biosynthesis; adenosylcobalamin from cob(II)yrinate a,c-diamide: step 7/7.</text>
</comment>
<reference evidence="20 21" key="1">
    <citation type="journal article" date="2018" name="Arch. Microbiol.">
        <title>New insights into the metabolic potential of the phototrophic purple bacterium Rhodopila globiformis DSM 161(T) from its draft genome sequence and evidence for a vanadium-dependent nitrogenase.</title>
        <authorList>
            <person name="Imhoff J.F."/>
            <person name="Rahn T."/>
            <person name="Kunzel S."/>
            <person name="Neulinger S.C."/>
        </authorList>
    </citation>
    <scope>NUCLEOTIDE SEQUENCE [LARGE SCALE GENOMIC DNA]</scope>
    <source>
        <strain evidence="20 21">DSM 16996</strain>
    </source>
</reference>
<evidence type="ECO:0000313" key="20">
    <source>
        <dbReference type="EMBL" id="PPQ32632.1"/>
    </source>
</evidence>
<dbReference type="EC" id="2.7.8.26" evidence="5 19"/>
<evidence type="ECO:0000256" key="11">
    <source>
        <dbReference type="ARBA" id="ARBA00022842"/>
    </source>
</evidence>
<evidence type="ECO:0000256" key="4">
    <source>
        <dbReference type="ARBA" id="ARBA00010561"/>
    </source>
</evidence>
<evidence type="ECO:0000256" key="15">
    <source>
        <dbReference type="ARBA" id="ARBA00032605"/>
    </source>
</evidence>
<comment type="similarity">
    <text evidence="4 19">Belongs to the CobS family.</text>
</comment>
<dbReference type="Pfam" id="PF02654">
    <property type="entry name" value="CobS"/>
    <property type="match status" value="1"/>
</dbReference>
<keyword evidence="7 19" id="KW-1003">Cell membrane</keyword>
<evidence type="ECO:0000256" key="10">
    <source>
        <dbReference type="ARBA" id="ARBA00022692"/>
    </source>
</evidence>
<comment type="catalytic activity">
    <reaction evidence="17 19">
        <text>alpha-ribazole + adenosylcob(III)inamide-GDP = adenosylcob(III)alamin + GMP + H(+)</text>
        <dbReference type="Rhea" id="RHEA:16049"/>
        <dbReference type="ChEBI" id="CHEBI:10329"/>
        <dbReference type="ChEBI" id="CHEBI:15378"/>
        <dbReference type="ChEBI" id="CHEBI:18408"/>
        <dbReference type="ChEBI" id="CHEBI:58115"/>
        <dbReference type="ChEBI" id="CHEBI:60487"/>
        <dbReference type="EC" id="2.7.8.26"/>
    </reaction>
</comment>